<reference evidence="2 3" key="1">
    <citation type="submission" date="2018-03" db="EMBL/GenBank/DDBJ databases">
        <title>Genomic Encyclopedia of Archaeal and Bacterial Type Strains, Phase II (KMG-II): from individual species to whole genera.</title>
        <authorList>
            <person name="Goeker M."/>
        </authorList>
    </citation>
    <scope>NUCLEOTIDE SEQUENCE [LARGE SCALE GENOMIC DNA]</scope>
    <source>
        <strain evidence="2 3">DSM 24859</strain>
    </source>
</reference>
<dbReference type="RefSeq" id="WP_106527065.1">
    <property type="nucleotide sequence ID" value="NZ_PYAW01000001.1"/>
</dbReference>
<evidence type="ECO:0000256" key="1">
    <source>
        <dbReference type="SAM" id="Phobius"/>
    </source>
</evidence>
<comment type="caution">
    <text evidence="2">The sequence shown here is derived from an EMBL/GenBank/DDBJ whole genome shotgun (WGS) entry which is preliminary data.</text>
</comment>
<feature type="transmembrane region" description="Helical" evidence="1">
    <location>
        <begin position="59"/>
        <end position="78"/>
    </location>
</feature>
<keyword evidence="1" id="KW-1133">Transmembrane helix</keyword>
<feature type="transmembrane region" description="Helical" evidence="1">
    <location>
        <begin position="26"/>
        <end position="47"/>
    </location>
</feature>
<evidence type="ECO:0000313" key="3">
    <source>
        <dbReference type="Proteomes" id="UP000240971"/>
    </source>
</evidence>
<name>A0A2P8HUH6_CHINA</name>
<keyword evidence="1" id="KW-0472">Membrane</keyword>
<keyword evidence="1" id="KW-0812">Transmembrane</keyword>
<evidence type="ECO:0000313" key="2">
    <source>
        <dbReference type="EMBL" id="PSL49868.1"/>
    </source>
</evidence>
<dbReference type="AlphaFoldDB" id="A0A2P8HUH6"/>
<gene>
    <name evidence="2" type="ORF">CLV51_1011205</name>
</gene>
<accession>A0A2P8HUH6</accession>
<organism evidence="2 3">
    <name type="scientific">Chitinophaga niastensis</name>
    <dbReference type="NCBI Taxonomy" id="536980"/>
    <lineage>
        <taxon>Bacteria</taxon>
        <taxon>Pseudomonadati</taxon>
        <taxon>Bacteroidota</taxon>
        <taxon>Chitinophagia</taxon>
        <taxon>Chitinophagales</taxon>
        <taxon>Chitinophagaceae</taxon>
        <taxon>Chitinophaga</taxon>
    </lineage>
</organism>
<proteinExistence type="predicted"/>
<feature type="transmembrane region" description="Helical" evidence="1">
    <location>
        <begin position="153"/>
        <end position="173"/>
    </location>
</feature>
<keyword evidence="3" id="KW-1185">Reference proteome</keyword>
<dbReference type="EMBL" id="PYAW01000001">
    <property type="protein sequence ID" value="PSL49868.1"/>
    <property type="molecule type" value="Genomic_DNA"/>
</dbReference>
<feature type="transmembrane region" description="Helical" evidence="1">
    <location>
        <begin position="246"/>
        <end position="266"/>
    </location>
</feature>
<feature type="transmembrane region" description="Helical" evidence="1">
    <location>
        <begin position="98"/>
        <end position="118"/>
    </location>
</feature>
<sequence length="271" mass="31931">MQPNNFFALRRWQFYLQKHFTDSFRFYLMALLTVFGLMTAIPIFFILTSSAFGRLSNLAPFYYIGLFFGGLLFTSWSFNELGHKEKGVDFLMLPASKFEKFITIFLVSTIGFFLLYHLSFYTSYKIIDSARVAKYGQHIVNDYSFLDDPKEKIYIYYAYMALQAVFLLGATYYHKYSFIKTVLSLFIFILGLYIINAIFILFLFGNEGDFWKSSMPFVMVNKLEMTAPNSWHPTLYVIPEWLQKSYLFAAKFLIAPTLWTIAYFRLQDKEI</sequence>
<dbReference type="OrthoDB" id="1523880at2"/>
<protein>
    <submittedName>
        <fullName evidence="2">Uncharacterized protein</fullName>
    </submittedName>
</protein>
<dbReference type="Proteomes" id="UP000240971">
    <property type="component" value="Unassembled WGS sequence"/>
</dbReference>
<feature type="transmembrane region" description="Helical" evidence="1">
    <location>
        <begin position="185"/>
        <end position="205"/>
    </location>
</feature>